<accession>A0AAF5PFJ3</accession>
<dbReference type="WBParaSite" id="mrna-4">
    <property type="protein sequence ID" value="mrna-4"/>
    <property type="gene ID" value="nbisL1-mrna-4"/>
</dbReference>
<sequence>MYTKKATQNDPNEVAEVPMESESIGLDNLSTYNFSDYNTIDISNCSDFPESSNMAVFNDVCGDVLAKKKKRVICSFKYVYKIISAS</sequence>
<proteinExistence type="predicted"/>
<name>A0AAF5PFJ3_STRER</name>
<dbReference type="Proteomes" id="UP000035681">
    <property type="component" value="Unplaced"/>
</dbReference>
<evidence type="ECO:0000313" key="2">
    <source>
        <dbReference type="WBParaSite" id="mrna-4"/>
    </source>
</evidence>
<dbReference type="AlphaFoldDB" id="A0AAF5PFJ3"/>
<keyword evidence="1" id="KW-1185">Reference proteome</keyword>
<protein>
    <submittedName>
        <fullName evidence="2">Uncharacterized protein</fullName>
    </submittedName>
</protein>
<organism evidence="1 2">
    <name type="scientific">Strongyloides stercoralis</name>
    <name type="common">Threadworm</name>
    <dbReference type="NCBI Taxonomy" id="6248"/>
    <lineage>
        <taxon>Eukaryota</taxon>
        <taxon>Metazoa</taxon>
        <taxon>Ecdysozoa</taxon>
        <taxon>Nematoda</taxon>
        <taxon>Chromadorea</taxon>
        <taxon>Rhabditida</taxon>
        <taxon>Tylenchina</taxon>
        <taxon>Panagrolaimomorpha</taxon>
        <taxon>Strongyloidoidea</taxon>
        <taxon>Strongyloididae</taxon>
        <taxon>Strongyloides</taxon>
    </lineage>
</organism>
<evidence type="ECO:0000313" key="1">
    <source>
        <dbReference type="Proteomes" id="UP000035681"/>
    </source>
</evidence>
<reference evidence="2" key="1">
    <citation type="submission" date="2024-02" db="UniProtKB">
        <authorList>
            <consortium name="WormBaseParasite"/>
        </authorList>
    </citation>
    <scope>IDENTIFICATION</scope>
</reference>